<dbReference type="SUPFAM" id="SSF47794">
    <property type="entry name" value="Rad51 N-terminal domain-like"/>
    <property type="match status" value="1"/>
</dbReference>
<comment type="caution">
    <text evidence="2">The sequence shown here is derived from an EMBL/GenBank/DDBJ whole genome shotgun (WGS) entry which is preliminary data.</text>
</comment>
<evidence type="ECO:0000259" key="1">
    <source>
        <dbReference type="SMART" id="SM00278"/>
    </source>
</evidence>
<dbReference type="RefSeq" id="WP_209491048.1">
    <property type="nucleotide sequence ID" value="NZ_JAGGLC010000002.1"/>
</dbReference>
<evidence type="ECO:0000313" key="2">
    <source>
        <dbReference type="EMBL" id="MBP1986766.1"/>
    </source>
</evidence>
<dbReference type="EMBL" id="JAGGLC010000002">
    <property type="protein sequence ID" value="MBP1986766.1"/>
    <property type="molecule type" value="Genomic_DNA"/>
</dbReference>
<keyword evidence="3" id="KW-1185">Reference proteome</keyword>
<dbReference type="InterPro" id="IPR010995">
    <property type="entry name" value="DNA_repair_Rad51/TF_NusA_a-hlx"/>
</dbReference>
<dbReference type="AlphaFoldDB" id="A0A8T4GV39"/>
<dbReference type="GO" id="GO:0006281">
    <property type="term" value="P:DNA repair"/>
    <property type="evidence" value="ECO:0007669"/>
    <property type="project" value="InterPro"/>
</dbReference>
<name>A0A8T4GV39_9EURY</name>
<protein>
    <submittedName>
        <fullName evidence="2">DNA uptake protein ComE-like DNA-binding protein</fullName>
    </submittedName>
</protein>
<accession>A0A8T4GV39</accession>
<keyword evidence="2" id="KW-0238">DNA-binding</keyword>
<dbReference type="InterPro" id="IPR003583">
    <property type="entry name" value="Hlx-hairpin-Hlx_DNA-bd_motif"/>
</dbReference>
<dbReference type="SMART" id="SM00278">
    <property type="entry name" value="HhH1"/>
    <property type="match status" value="2"/>
</dbReference>
<dbReference type="GO" id="GO:0003677">
    <property type="term" value="F:DNA binding"/>
    <property type="evidence" value="ECO:0007669"/>
    <property type="project" value="UniProtKB-KW"/>
</dbReference>
<sequence>MEEYPSANDYQEIVEDFVGRDKMQAFLKDERNFLVHTDTKEKIADVSSLPFYGYGFTQTLRAGALEYESETKSTAFSLYSDASDEELLSDLKNAKDDETTFDGKKKLRVQNASETEEGIEVDLEYVNKRIGRRELIAEDDKETSVVISDTEDDGVRTVKQSYERIDEYNAVASFFENWNKQRKDDDEEEVKRYNIAIRRLSLDDRISMFNDLLSYNPGNWILDDVLQIGIKQGEEIEEMFEGVEDEEDLREEIDDNLEGITDAVLTGQGLQANAFVQKCKKNGYYFKSAKLYYDNTDVAQKVEVLIEFKEGNRRSFDISVEQGYEKVDGSVEQTKFDNDRKAEIRDRCRDMVIDIFTDYSHPSELVELERKNTTLDDIDGIGDGTVQTLQDNGYESLEAVRSAEVDELQELENIGEETAEKLVNA</sequence>
<dbReference type="Pfam" id="PF14520">
    <property type="entry name" value="HHH_5"/>
    <property type="match status" value="1"/>
</dbReference>
<feature type="domain" description="Helix-hairpin-helix DNA-binding motif class 1" evidence="1">
    <location>
        <begin position="406"/>
        <end position="425"/>
    </location>
</feature>
<reference evidence="2" key="1">
    <citation type="submission" date="2021-03" db="EMBL/GenBank/DDBJ databases">
        <title>Genomic Encyclopedia of Type Strains, Phase IV (KMG-IV): sequencing the most valuable type-strain genomes for metagenomic binning, comparative biology and taxonomic classification.</title>
        <authorList>
            <person name="Goeker M."/>
        </authorList>
    </citation>
    <scope>NUCLEOTIDE SEQUENCE</scope>
    <source>
        <strain evidence="2">DSM 26232</strain>
    </source>
</reference>
<dbReference type="Proteomes" id="UP000823736">
    <property type="component" value="Unassembled WGS sequence"/>
</dbReference>
<proteinExistence type="predicted"/>
<dbReference type="GO" id="GO:0000166">
    <property type="term" value="F:nucleotide binding"/>
    <property type="evidence" value="ECO:0007669"/>
    <property type="project" value="InterPro"/>
</dbReference>
<feature type="domain" description="Helix-hairpin-helix DNA-binding motif class 1" evidence="1">
    <location>
        <begin position="373"/>
        <end position="392"/>
    </location>
</feature>
<evidence type="ECO:0000313" key="3">
    <source>
        <dbReference type="Proteomes" id="UP000823736"/>
    </source>
</evidence>
<gene>
    <name evidence="2" type="ORF">J2753_001260</name>
</gene>
<dbReference type="OrthoDB" id="350766at2157"/>
<organism evidence="2 3">
    <name type="scientific">Halolamina salifodinae</name>
    <dbReference type="NCBI Taxonomy" id="1202767"/>
    <lineage>
        <taxon>Archaea</taxon>
        <taxon>Methanobacteriati</taxon>
        <taxon>Methanobacteriota</taxon>
        <taxon>Stenosarchaea group</taxon>
        <taxon>Halobacteria</taxon>
        <taxon>Halobacteriales</taxon>
        <taxon>Haloferacaceae</taxon>
    </lineage>
</organism>
<dbReference type="Gene3D" id="1.10.150.20">
    <property type="entry name" value="5' to 3' exonuclease, C-terminal subdomain"/>
    <property type="match status" value="1"/>
</dbReference>